<accession>A0ABM6F5K8</accession>
<keyword evidence="2" id="KW-1185">Reference proteome</keyword>
<evidence type="ECO:0000313" key="1">
    <source>
        <dbReference type="EMBL" id="AOZ06787.1"/>
    </source>
</evidence>
<organism evidence="1 2">
    <name type="scientific">Cupriavidus malaysiensis</name>
    <dbReference type="NCBI Taxonomy" id="367825"/>
    <lineage>
        <taxon>Bacteria</taxon>
        <taxon>Pseudomonadati</taxon>
        <taxon>Pseudomonadota</taxon>
        <taxon>Betaproteobacteria</taxon>
        <taxon>Burkholderiales</taxon>
        <taxon>Burkholderiaceae</taxon>
        <taxon>Cupriavidus</taxon>
    </lineage>
</organism>
<proteinExistence type="predicted"/>
<protein>
    <submittedName>
        <fullName evidence="1">Uncharacterized protein</fullName>
    </submittedName>
</protein>
<gene>
    <name evidence="1" type="ORF">BKK80_13890</name>
</gene>
<evidence type="ECO:0000313" key="2">
    <source>
        <dbReference type="Proteomes" id="UP000177515"/>
    </source>
</evidence>
<sequence>MIREPINLRPQDSEAPAFMRVTAPQLTTIVQRCSPHHREGRWASAECALLAACVSHWLLDLVLVAREQFREERVLWASGKARALLLHERASVDAMASWLGLGSDCLDRLLAALHLNFPREAGEAPRRGYHEGGHTCSTN</sequence>
<reference evidence="1 2" key="1">
    <citation type="submission" date="2016-10" db="EMBL/GenBank/DDBJ databases">
        <title>Complete genome sequences of three Cupriavidus strains isolated from various Malaysian environments.</title>
        <authorList>
            <person name="Abdullah A.A.-A."/>
            <person name="Shafie N.A.H."/>
            <person name="Lau N.S."/>
        </authorList>
    </citation>
    <scope>NUCLEOTIDE SEQUENCE [LARGE SCALE GENOMIC DNA]</scope>
    <source>
        <strain evidence="1 2">USMAA1020</strain>
    </source>
</reference>
<dbReference type="EMBL" id="CP017754">
    <property type="protein sequence ID" value="AOZ06787.1"/>
    <property type="molecule type" value="Genomic_DNA"/>
</dbReference>
<dbReference type="RefSeq" id="WP_071069972.1">
    <property type="nucleotide sequence ID" value="NZ_CP017754.1"/>
</dbReference>
<name>A0ABM6F5K8_9BURK</name>
<dbReference type="Proteomes" id="UP000177515">
    <property type="component" value="Chromosome 1"/>
</dbReference>